<proteinExistence type="predicted"/>
<evidence type="ECO:0008006" key="4">
    <source>
        <dbReference type="Google" id="ProtNLM"/>
    </source>
</evidence>
<evidence type="ECO:0000256" key="1">
    <source>
        <dbReference type="SAM" id="SignalP"/>
    </source>
</evidence>
<dbReference type="RefSeq" id="WP_242179058.1">
    <property type="nucleotide sequence ID" value="NZ_JAKQYM010000009.1"/>
</dbReference>
<accession>A0A9X2AKD4</accession>
<evidence type="ECO:0000313" key="2">
    <source>
        <dbReference type="EMBL" id="MCI2229947.1"/>
    </source>
</evidence>
<feature type="signal peptide" evidence="1">
    <location>
        <begin position="1"/>
        <end position="21"/>
    </location>
</feature>
<keyword evidence="3" id="KW-1185">Reference proteome</keyword>
<reference evidence="2" key="1">
    <citation type="submission" date="2022-02" db="EMBL/GenBank/DDBJ databases">
        <title>Polaribacter sp. MSW13, isolated from seawater.</title>
        <authorList>
            <person name="Kristyanto S."/>
            <person name="Jung J."/>
            <person name="Jeon C.O."/>
        </authorList>
    </citation>
    <scope>NUCLEOTIDE SEQUENCE</scope>
    <source>
        <strain evidence="2">MSW13</strain>
    </source>
</reference>
<dbReference type="AlphaFoldDB" id="A0A9X2AKD4"/>
<evidence type="ECO:0000313" key="3">
    <source>
        <dbReference type="Proteomes" id="UP001139369"/>
    </source>
</evidence>
<gene>
    <name evidence="2" type="ORF">MC378_12285</name>
</gene>
<protein>
    <recommendedName>
        <fullName evidence="4">MORN repeat variant</fullName>
    </recommendedName>
</protein>
<organism evidence="2 3">
    <name type="scientific">Polaribacter marinus</name>
    <dbReference type="NCBI Taxonomy" id="2916838"/>
    <lineage>
        <taxon>Bacteria</taxon>
        <taxon>Pseudomonadati</taxon>
        <taxon>Bacteroidota</taxon>
        <taxon>Flavobacteriia</taxon>
        <taxon>Flavobacteriales</taxon>
        <taxon>Flavobacteriaceae</taxon>
    </lineage>
</organism>
<feature type="chain" id="PRO_5040756593" description="MORN repeat variant" evidence="1">
    <location>
        <begin position="22"/>
        <end position="268"/>
    </location>
</feature>
<name>A0A9X2AKD4_9FLAO</name>
<dbReference type="SUPFAM" id="SSF82185">
    <property type="entry name" value="Histone H3 K4-specific methyltransferase SET7/9 N-terminal domain"/>
    <property type="match status" value="1"/>
</dbReference>
<dbReference type="Proteomes" id="UP001139369">
    <property type="component" value="Unassembled WGS sequence"/>
</dbReference>
<dbReference type="EMBL" id="JAKQYM010000009">
    <property type="protein sequence ID" value="MCI2229947.1"/>
    <property type="molecule type" value="Genomic_DNA"/>
</dbReference>
<dbReference type="Gene3D" id="3.90.930.1">
    <property type="match status" value="1"/>
</dbReference>
<comment type="caution">
    <text evidence="2">The sequence shown here is derived from an EMBL/GenBank/DDBJ whole genome shotgun (WGS) entry which is preliminary data.</text>
</comment>
<keyword evidence="1" id="KW-0732">Signal</keyword>
<sequence length="268" mass="31835">MFYIKKSALFLLLFHSILTFSQRDSIVNYLDNTYRLIEKDKASYTQTIVKKSKGWLRTVYKRDGNIKFQGIYKTKKTKLKTGNFKQYNENGKIKSITSFNEKGKKDGIYYYFNNLGEVITKGYYKNDKREGVWKYSDENKNNRARIIFKKGKVVTYKLWDENGEEFNEKLILWKQPKFKGGFKTFKKMLIKHLKKNNLKTNFIVKCHINEDGDVVNLSIVPELEREHEKIIISFFKTIKDIEPAILANRKVKYTVELPILLEKDPNYK</sequence>